<sequence>MSKSTVAASISNITPTRAFFRATQPIPSLAHARQVIKSLAQYGDLVEYKVMRCPETQKPLRYGFVVFKHQEDAKKAFNDQFIKVDSDLFERPCELKVEAAKSQH</sequence>
<evidence type="ECO:0000256" key="1">
    <source>
        <dbReference type="PROSITE-ProRule" id="PRU00176"/>
    </source>
</evidence>
<dbReference type="InterPro" id="IPR000504">
    <property type="entry name" value="RRM_dom"/>
</dbReference>
<evidence type="ECO:0000313" key="3">
    <source>
        <dbReference type="EMBL" id="ORZ25572.1"/>
    </source>
</evidence>
<keyword evidence="1" id="KW-0694">RNA-binding</keyword>
<evidence type="ECO:0000313" key="4">
    <source>
        <dbReference type="Proteomes" id="UP000193560"/>
    </source>
</evidence>
<proteinExistence type="predicted"/>
<dbReference type="OrthoDB" id="2441396at2759"/>
<dbReference type="Proteomes" id="UP000193560">
    <property type="component" value="Unassembled WGS sequence"/>
</dbReference>
<organism evidence="3 4">
    <name type="scientific">Absidia repens</name>
    <dbReference type="NCBI Taxonomy" id="90262"/>
    <lineage>
        <taxon>Eukaryota</taxon>
        <taxon>Fungi</taxon>
        <taxon>Fungi incertae sedis</taxon>
        <taxon>Mucoromycota</taxon>
        <taxon>Mucoromycotina</taxon>
        <taxon>Mucoromycetes</taxon>
        <taxon>Mucorales</taxon>
        <taxon>Cunninghamellaceae</taxon>
        <taxon>Absidia</taxon>
    </lineage>
</organism>
<accession>A0A1X2J171</accession>
<dbReference type="AlphaFoldDB" id="A0A1X2J171"/>
<dbReference type="EMBL" id="MCGE01000001">
    <property type="protein sequence ID" value="ORZ25572.1"/>
    <property type="molecule type" value="Genomic_DNA"/>
</dbReference>
<evidence type="ECO:0000259" key="2">
    <source>
        <dbReference type="PROSITE" id="PS50102"/>
    </source>
</evidence>
<keyword evidence="4" id="KW-1185">Reference proteome</keyword>
<reference evidence="3 4" key="1">
    <citation type="submission" date="2016-07" db="EMBL/GenBank/DDBJ databases">
        <title>Pervasive Adenine N6-methylation of Active Genes in Fungi.</title>
        <authorList>
            <consortium name="DOE Joint Genome Institute"/>
            <person name="Mondo S.J."/>
            <person name="Dannebaum R.O."/>
            <person name="Kuo R.C."/>
            <person name="Labutti K."/>
            <person name="Haridas S."/>
            <person name="Kuo A."/>
            <person name="Salamov A."/>
            <person name="Ahrendt S.R."/>
            <person name="Lipzen A."/>
            <person name="Sullivan W."/>
            <person name="Andreopoulos W.B."/>
            <person name="Clum A."/>
            <person name="Lindquist E."/>
            <person name="Daum C."/>
            <person name="Ramamoorthy G.K."/>
            <person name="Gryganskyi A."/>
            <person name="Culley D."/>
            <person name="Magnuson J.K."/>
            <person name="James T.Y."/>
            <person name="O'Malley M.A."/>
            <person name="Stajich J.E."/>
            <person name="Spatafora J.W."/>
            <person name="Visel A."/>
            <person name="Grigoriev I.V."/>
        </authorList>
    </citation>
    <scope>NUCLEOTIDE SEQUENCE [LARGE SCALE GENOMIC DNA]</scope>
    <source>
        <strain evidence="3 4">NRRL 1336</strain>
    </source>
</reference>
<dbReference type="GO" id="GO:0003723">
    <property type="term" value="F:RNA binding"/>
    <property type="evidence" value="ECO:0007669"/>
    <property type="project" value="UniProtKB-UniRule"/>
</dbReference>
<dbReference type="Gene3D" id="3.30.70.330">
    <property type="match status" value="1"/>
</dbReference>
<protein>
    <recommendedName>
        <fullName evidence="2">RRM domain-containing protein</fullName>
    </recommendedName>
</protein>
<dbReference type="InterPro" id="IPR035979">
    <property type="entry name" value="RBD_domain_sf"/>
</dbReference>
<feature type="domain" description="RRM" evidence="2">
    <location>
        <begin position="16"/>
        <end position="102"/>
    </location>
</feature>
<gene>
    <name evidence="3" type="ORF">BCR42DRAFT_445336</name>
</gene>
<dbReference type="InterPro" id="IPR012677">
    <property type="entry name" value="Nucleotide-bd_a/b_plait_sf"/>
</dbReference>
<dbReference type="Pfam" id="PF00076">
    <property type="entry name" value="RRM_1"/>
    <property type="match status" value="1"/>
</dbReference>
<name>A0A1X2J171_9FUNG</name>
<comment type="caution">
    <text evidence="3">The sequence shown here is derived from an EMBL/GenBank/DDBJ whole genome shotgun (WGS) entry which is preliminary data.</text>
</comment>
<dbReference type="PROSITE" id="PS50102">
    <property type="entry name" value="RRM"/>
    <property type="match status" value="1"/>
</dbReference>
<dbReference type="SUPFAM" id="SSF54928">
    <property type="entry name" value="RNA-binding domain, RBD"/>
    <property type="match status" value="1"/>
</dbReference>